<protein>
    <submittedName>
        <fullName evidence="2">Uncharacterized protein</fullName>
    </submittedName>
</protein>
<feature type="transmembrane region" description="Helical" evidence="1">
    <location>
        <begin position="21"/>
        <end position="45"/>
    </location>
</feature>
<feature type="transmembrane region" description="Helical" evidence="1">
    <location>
        <begin position="65"/>
        <end position="83"/>
    </location>
</feature>
<keyword evidence="1" id="KW-1133">Transmembrane helix</keyword>
<dbReference type="STRING" id="1612308.SAMN05444581_101270"/>
<organism evidence="2 3">
    <name type="scientific">Methylocapsa palsarum</name>
    <dbReference type="NCBI Taxonomy" id="1612308"/>
    <lineage>
        <taxon>Bacteria</taxon>
        <taxon>Pseudomonadati</taxon>
        <taxon>Pseudomonadota</taxon>
        <taxon>Alphaproteobacteria</taxon>
        <taxon>Hyphomicrobiales</taxon>
        <taxon>Beijerinckiaceae</taxon>
        <taxon>Methylocapsa</taxon>
    </lineage>
</organism>
<dbReference type="EMBL" id="FOSN01000001">
    <property type="protein sequence ID" value="SFK01205.1"/>
    <property type="molecule type" value="Genomic_DNA"/>
</dbReference>
<keyword evidence="3" id="KW-1185">Reference proteome</keyword>
<dbReference type="RefSeq" id="WP_244532023.1">
    <property type="nucleotide sequence ID" value="NZ_FOSN01000001.1"/>
</dbReference>
<evidence type="ECO:0000313" key="2">
    <source>
        <dbReference type="EMBL" id="SFK01205.1"/>
    </source>
</evidence>
<evidence type="ECO:0000313" key="3">
    <source>
        <dbReference type="Proteomes" id="UP000198755"/>
    </source>
</evidence>
<keyword evidence="1" id="KW-0472">Membrane</keyword>
<accession>A0A1I3W148</accession>
<gene>
    <name evidence="2" type="ORF">SAMN05444581_101270</name>
</gene>
<sequence>MPDPLPVPSPDPSPGSKRIDWLNLSTLVAVAILVGTEMVGASWAAGWALGGLMQLDPMVSRSIEAVFAVCGFVLLYYFMRTAIRHEPFRR</sequence>
<keyword evidence="1" id="KW-0812">Transmembrane</keyword>
<name>A0A1I3W148_9HYPH</name>
<evidence type="ECO:0000256" key="1">
    <source>
        <dbReference type="SAM" id="Phobius"/>
    </source>
</evidence>
<dbReference type="AlphaFoldDB" id="A0A1I3W148"/>
<dbReference type="Proteomes" id="UP000198755">
    <property type="component" value="Unassembled WGS sequence"/>
</dbReference>
<proteinExistence type="predicted"/>
<reference evidence="2 3" key="1">
    <citation type="submission" date="2016-10" db="EMBL/GenBank/DDBJ databases">
        <authorList>
            <person name="de Groot N.N."/>
        </authorList>
    </citation>
    <scope>NUCLEOTIDE SEQUENCE [LARGE SCALE GENOMIC DNA]</scope>
    <source>
        <strain evidence="2 3">NE2</strain>
    </source>
</reference>